<protein>
    <submittedName>
        <fullName evidence="1">Uncharacterized protein</fullName>
    </submittedName>
</protein>
<gene>
    <name evidence="1" type="ORF">KO508_03835</name>
</gene>
<name>A0ABS6A4P7_9GAMM</name>
<dbReference type="Proteomes" id="UP000753376">
    <property type="component" value="Unassembled WGS sequence"/>
</dbReference>
<organism evidence="1 2">
    <name type="scientific">Marinobacter salexigens</name>
    <dbReference type="NCBI Taxonomy" id="1925763"/>
    <lineage>
        <taxon>Bacteria</taxon>
        <taxon>Pseudomonadati</taxon>
        <taxon>Pseudomonadota</taxon>
        <taxon>Gammaproteobacteria</taxon>
        <taxon>Pseudomonadales</taxon>
        <taxon>Marinobacteraceae</taxon>
        <taxon>Marinobacter</taxon>
    </lineage>
</organism>
<proteinExistence type="predicted"/>
<keyword evidence="2" id="KW-1185">Reference proteome</keyword>
<reference evidence="1 2" key="1">
    <citation type="submission" date="2021-05" db="EMBL/GenBank/DDBJ databases">
        <title>Draft genomes of bacteria isolated from model marine particles.</title>
        <authorList>
            <person name="Datta M.S."/>
            <person name="Schwartzman J.A."/>
            <person name="Enke T.N."/>
            <person name="Saavedra J."/>
            <person name="Cermak N."/>
            <person name="Cordero O.X."/>
        </authorList>
    </citation>
    <scope>NUCLEOTIDE SEQUENCE [LARGE SCALE GENOMIC DNA]</scope>
    <source>
        <strain evidence="1 2">D2M19</strain>
    </source>
</reference>
<dbReference type="EMBL" id="JAHKPV010000001">
    <property type="protein sequence ID" value="MBU2873131.1"/>
    <property type="molecule type" value="Genomic_DNA"/>
</dbReference>
<accession>A0ABS6A4P7</accession>
<comment type="caution">
    <text evidence="1">The sequence shown here is derived from an EMBL/GenBank/DDBJ whole genome shotgun (WGS) entry which is preliminary data.</text>
</comment>
<dbReference type="RefSeq" id="WP_216006981.1">
    <property type="nucleotide sequence ID" value="NZ_JAHKPV010000001.1"/>
</dbReference>
<evidence type="ECO:0000313" key="2">
    <source>
        <dbReference type="Proteomes" id="UP000753376"/>
    </source>
</evidence>
<evidence type="ECO:0000313" key="1">
    <source>
        <dbReference type="EMBL" id="MBU2873131.1"/>
    </source>
</evidence>
<sequence length="241" mass="26808">MSHLIDRLVQRSIVEQFWDIVLDTDEVPSLPNEEALLAQIEAETDDEASDELLLQYLDAHARHFNTAPLIGGPLPDFADIVELDGEPIMVGLVVPSLRTLKPFCSRIVTKMSGLGIKVGLFIDGPISPGLTREQLILAGKSFREDLEKVAADDEVASLLENDTKSNRKVKKKKNQPIAIIFELIQVGDHIDTPAARATLRELKLLFNRKDRVFVCGTLIDSVIGDTHSRTVTNDRQTFEKT</sequence>